<evidence type="ECO:0000256" key="3">
    <source>
        <dbReference type="ARBA" id="ARBA00004496"/>
    </source>
</evidence>
<proteinExistence type="inferred from homology"/>
<dbReference type="GO" id="GO:0098542">
    <property type="term" value="P:defense response to other organism"/>
    <property type="evidence" value="ECO:0000318"/>
    <property type="project" value="GO_Central"/>
</dbReference>
<evidence type="ECO:0000256" key="10">
    <source>
        <dbReference type="ARBA" id="ARBA00022741"/>
    </source>
</evidence>
<dbReference type="InParanoid" id="A0A3Q7HPY9"/>
<keyword evidence="19" id="KW-1185">Reference proteome</keyword>
<dbReference type="Pfam" id="PF23598">
    <property type="entry name" value="LRR_14"/>
    <property type="match status" value="1"/>
</dbReference>
<dbReference type="SUPFAM" id="SSF52058">
    <property type="entry name" value="L domain-like"/>
    <property type="match status" value="1"/>
</dbReference>
<dbReference type="PANTHER" id="PTHR23155">
    <property type="entry name" value="DISEASE RESISTANCE PROTEIN RP"/>
    <property type="match status" value="1"/>
</dbReference>
<sequence>MEGYTAVISLLQTLEQLQQSRPDLIQGKMVKTLDSLIATAEYFQNVVEETSKSRFDVETIKSLEEKIRASASYTEDVVELTIYEIIEGLSWTFGIAPTSLLHKNLLSVVGKIDTQKNEVMEIVSEFTTRTHDDQILECDGYSSNATLQHSEDDIMRGLDDDLEIIVERLTGQLSDLDIVTISGMGGIGKTTLARKAYDHLKLRYHFDVRVWITISQEYGRRSVLLEALHCISKQTDNAIKKDYDVKDDNELADLVQKSLKGRRYLVVVDDIWSTDVWDSIRGIFPDYNRRSRILLTTRETKVAMYANPISPHEMNLLNLENSWKLLCDKVFGPNNCHPPELEEIGKKIAEKCQGLPLTISVIAGHLSKVSRTLGSWMDVSRTLGEIISSHPDKCLGVLGLSYHHLPNHLKPCFLSMGSFPEDYHVETWRLIQLWITQGFIRRSGSDESLTEVAKDYLEDLISRNLIMVRKKRFNGEIKACGMHDLLREFCLTEVELTQFMYVETTKVVPTVSAQRHFSFQNSAIHLFHLFPSVARSIYLFPDFTLRPDIDDFSHFKLLRVLAVFNEYNCFRSFPLVITKLFHLRYLQIRCDDNPPASIAELQNLQTLVYGRERGYTTLPEKIWMMKKLRCIHIREAFYLPSPGRKSILNKHLAIGMPNVEELYNLSITSCTNKVFSNIPNVKRLIIQNNALLRTGDRASSLVDTSSLTKLEALKFVKKLSWSARTLISIRSLPISLKRLTLAGWHSFRWTDISALVMLPNLEELKLKNYAANGYVWRLNDEDKFQSLELLLFCNINVEHWEASSDNFPNLKRLVLKECRKLKEIPIDFGEICSLESIELHNCSTLAEESARKIEQEQEDMGNNCLKGTDAYFEGLSDSISSFKGRFSLKDRLG</sequence>
<dbReference type="EnsemblPlants" id="Solyc08g074250.2.1">
    <property type="protein sequence ID" value="Solyc08g074250.2.1"/>
    <property type="gene ID" value="Solyc08g074250.2"/>
</dbReference>
<dbReference type="GO" id="GO:0043531">
    <property type="term" value="F:ADP binding"/>
    <property type="evidence" value="ECO:0007669"/>
    <property type="project" value="InterPro"/>
</dbReference>
<dbReference type="GO" id="GO:0005737">
    <property type="term" value="C:cytoplasm"/>
    <property type="evidence" value="ECO:0007669"/>
    <property type="project" value="UniProtKB-SubCell"/>
</dbReference>
<feature type="domain" description="NB-ARC" evidence="15">
    <location>
        <begin position="165"/>
        <end position="332"/>
    </location>
</feature>
<evidence type="ECO:0000256" key="12">
    <source>
        <dbReference type="ARBA" id="ARBA00022840"/>
    </source>
</evidence>
<evidence type="ECO:0000259" key="17">
    <source>
        <dbReference type="Pfam" id="PF23598"/>
    </source>
</evidence>
<evidence type="ECO:0000256" key="11">
    <source>
        <dbReference type="ARBA" id="ARBA00022821"/>
    </source>
</evidence>
<dbReference type="InterPro" id="IPR042197">
    <property type="entry name" value="Apaf_helical"/>
</dbReference>
<keyword evidence="12" id="KW-0067">ATP-binding</keyword>
<dbReference type="PANTHER" id="PTHR23155:SF1152">
    <property type="entry name" value="AAA+ ATPASE DOMAIN-CONTAINING PROTEIN"/>
    <property type="match status" value="1"/>
</dbReference>
<evidence type="ECO:0000313" key="18">
    <source>
        <dbReference type="EnsemblPlants" id="Solyc08g074250.2.1"/>
    </source>
</evidence>
<keyword evidence="8" id="KW-0381">Hypersensitive response</keyword>
<dbReference type="PRINTS" id="PR00364">
    <property type="entry name" value="DISEASERSIST"/>
</dbReference>
<dbReference type="InterPro" id="IPR032675">
    <property type="entry name" value="LRR_dom_sf"/>
</dbReference>
<dbReference type="Gene3D" id="3.80.10.10">
    <property type="entry name" value="Ribonuclease Inhibitor"/>
    <property type="match status" value="2"/>
</dbReference>
<evidence type="ECO:0000256" key="4">
    <source>
        <dbReference type="ARBA" id="ARBA00008894"/>
    </source>
</evidence>
<organism evidence="18">
    <name type="scientific">Solanum lycopersicum</name>
    <name type="common">Tomato</name>
    <name type="synonym">Lycopersicon esculentum</name>
    <dbReference type="NCBI Taxonomy" id="4081"/>
    <lineage>
        <taxon>Eukaryota</taxon>
        <taxon>Viridiplantae</taxon>
        <taxon>Streptophyta</taxon>
        <taxon>Embryophyta</taxon>
        <taxon>Tracheophyta</taxon>
        <taxon>Spermatophyta</taxon>
        <taxon>Magnoliopsida</taxon>
        <taxon>eudicotyledons</taxon>
        <taxon>Gunneridae</taxon>
        <taxon>Pentapetalae</taxon>
        <taxon>asterids</taxon>
        <taxon>lamiids</taxon>
        <taxon>Solanales</taxon>
        <taxon>Solanaceae</taxon>
        <taxon>Solanoideae</taxon>
        <taxon>Solaneae</taxon>
        <taxon>Solanum</taxon>
        <taxon>Solanum subgen. Lycopersicon</taxon>
    </lineage>
</organism>
<keyword evidence="13" id="KW-0175">Coiled coil</keyword>
<dbReference type="InterPro" id="IPR044974">
    <property type="entry name" value="Disease_R_plants"/>
</dbReference>
<dbReference type="InterPro" id="IPR027417">
    <property type="entry name" value="P-loop_NTPase"/>
</dbReference>
<dbReference type="FunFam" id="3.40.50.300:FF:001091">
    <property type="entry name" value="Probable disease resistance protein At1g61300"/>
    <property type="match status" value="1"/>
</dbReference>
<dbReference type="AlphaFoldDB" id="A0A3Q7HPY9"/>
<keyword evidence="11" id="KW-0611">Plant defense</keyword>
<dbReference type="GO" id="GO:0009626">
    <property type="term" value="P:plant-type hypersensitive response"/>
    <property type="evidence" value="ECO:0007669"/>
    <property type="project" value="UniProtKB-KW"/>
</dbReference>
<feature type="domain" description="Disease resistance protein winged helix" evidence="16">
    <location>
        <begin position="419"/>
        <end position="489"/>
    </location>
</feature>
<evidence type="ECO:0000256" key="6">
    <source>
        <dbReference type="ARBA" id="ARBA00022490"/>
    </source>
</evidence>
<dbReference type="InterPro" id="IPR055414">
    <property type="entry name" value="LRR_R13L4/SHOC2-like"/>
</dbReference>
<comment type="subcellular location">
    <subcellularLocation>
        <location evidence="2">Cell membrane</location>
        <topology evidence="2">Peripheral membrane protein</topology>
        <orientation evidence="2">Cytoplasmic side</orientation>
    </subcellularLocation>
    <subcellularLocation>
        <location evidence="3">Cytoplasm</location>
    </subcellularLocation>
</comment>
<evidence type="ECO:0000259" key="15">
    <source>
        <dbReference type="Pfam" id="PF00931"/>
    </source>
</evidence>
<reference evidence="18" key="2">
    <citation type="submission" date="2019-01" db="UniProtKB">
        <authorList>
            <consortium name="EnsemblPlants"/>
        </authorList>
    </citation>
    <scope>IDENTIFICATION</scope>
    <source>
        <strain evidence="18">cv. Heinz 1706</strain>
    </source>
</reference>
<dbReference type="InterPro" id="IPR058922">
    <property type="entry name" value="WHD_DRP"/>
</dbReference>
<dbReference type="Gramene" id="Solyc08g074250.2.1">
    <property type="protein sequence ID" value="Solyc08g074250.2.1"/>
    <property type="gene ID" value="Solyc08g074250.2"/>
</dbReference>
<comment type="function">
    <text evidence="1">Confers resistance to late blight (Phytophthora infestans) races carrying the avirulence gene Avr1. Resistance proteins guard the plant against pathogens that contain an appropriate avirulence protein via an indirect interaction with this avirulence protein. That triggers a defense system including the hypersensitive response, which restricts the pathogen growth.</text>
</comment>
<keyword evidence="10" id="KW-0547">Nucleotide-binding</keyword>
<reference evidence="18" key="1">
    <citation type="journal article" date="2012" name="Nature">
        <title>The tomato genome sequence provides insights into fleshy fruit evolution.</title>
        <authorList>
            <consortium name="Tomato Genome Consortium"/>
        </authorList>
    </citation>
    <scope>NUCLEOTIDE SEQUENCE [LARGE SCALE GENOMIC DNA]</scope>
    <source>
        <strain evidence="18">cv. Heinz 1706</strain>
    </source>
</reference>
<comment type="similarity">
    <text evidence="4">Belongs to the disease resistance NB-LRR family.</text>
</comment>
<name>A0A3Q7HPY9_SOLLC</name>
<accession>A0A3Q7HPY9</accession>
<keyword evidence="14" id="KW-0472">Membrane</keyword>
<evidence type="ECO:0000256" key="8">
    <source>
        <dbReference type="ARBA" id="ARBA00022667"/>
    </source>
</evidence>
<evidence type="ECO:0000256" key="1">
    <source>
        <dbReference type="ARBA" id="ARBA00002074"/>
    </source>
</evidence>
<dbReference type="PaxDb" id="4081-Solyc08g074250.1.1"/>
<dbReference type="Gene3D" id="1.10.10.10">
    <property type="entry name" value="Winged helix-like DNA-binding domain superfamily/Winged helix DNA-binding domain"/>
    <property type="match status" value="1"/>
</dbReference>
<evidence type="ECO:0000259" key="16">
    <source>
        <dbReference type="Pfam" id="PF23559"/>
    </source>
</evidence>
<evidence type="ECO:0000256" key="9">
    <source>
        <dbReference type="ARBA" id="ARBA00022737"/>
    </source>
</evidence>
<evidence type="ECO:0000256" key="5">
    <source>
        <dbReference type="ARBA" id="ARBA00022475"/>
    </source>
</evidence>
<dbReference type="Pfam" id="PF23559">
    <property type="entry name" value="WHD_DRP"/>
    <property type="match status" value="1"/>
</dbReference>
<dbReference type="InterPro" id="IPR036388">
    <property type="entry name" value="WH-like_DNA-bd_sf"/>
</dbReference>
<dbReference type="OMA" id="FMRVERI"/>
<dbReference type="SMR" id="A0A3Q7HPY9"/>
<evidence type="ECO:0000313" key="19">
    <source>
        <dbReference type="Proteomes" id="UP000004994"/>
    </source>
</evidence>
<dbReference type="InterPro" id="IPR002182">
    <property type="entry name" value="NB-ARC"/>
</dbReference>
<dbReference type="GO" id="GO:0005524">
    <property type="term" value="F:ATP binding"/>
    <property type="evidence" value="ECO:0007669"/>
    <property type="project" value="UniProtKB-KW"/>
</dbReference>
<dbReference type="FunFam" id="1.10.10.10:FF:000322">
    <property type="entry name" value="Probable disease resistance protein At1g63360"/>
    <property type="match status" value="1"/>
</dbReference>
<dbReference type="GO" id="GO:0005886">
    <property type="term" value="C:plasma membrane"/>
    <property type="evidence" value="ECO:0007669"/>
    <property type="project" value="UniProtKB-SubCell"/>
</dbReference>
<evidence type="ECO:0000256" key="7">
    <source>
        <dbReference type="ARBA" id="ARBA00022614"/>
    </source>
</evidence>
<evidence type="ECO:0000256" key="2">
    <source>
        <dbReference type="ARBA" id="ARBA00004413"/>
    </source>
</evidence>
<keyword evidence="6" id="KW-0963">Cytoplasm</keyword>
<dbReference type="Gene3D" id="3.40.50.300">
    <property type="entry name" value="P-loop containing nucleotide triphosphate hydrolases"/>
    <property type="match status" value="1"/>
</dbReference>
<feature type="domain" description="Disease resistance R13L4/SHOC-2-like LRR" evidence="17">
    <location>
        <begin position="535"/>
        <end position="744"/>
    </location>
</feature>
<keyword evidence="9" id="KW-0677">Repeat</keyword>
<keyword evidence="5" id="KW-1003">Cell membrane</keyword>
<keyword evidence="7" id="KW-0433">Leucine-rich repeat</keyword>
<evidence type="ECO:0000256" key="14">
    <source>
        <dbReference type="ARBA" id="ARBA00023136"/>
    </source>
</evidence>
<protein>
    <submittedName>
        <fullName evidence="18">Uncharacterized protein</fullName>
    </submittedName>
</protein>
<dbReference type="SUPFAM" id="SSF52540">
    <property type="entry name" value="P-loop containing nucleoside triphosphate hydrolases"/>
    <property type="match status" value="1"/>
</dbReference>
<evidence type="ECO:0000256" key="13">
    <source>
        <dbReference type="ARBA" id="ARBA00023054"/>
    </source>
</evidence>
<dbReference type="Gene3D" id="1.10.8.430">
    <property type="entry name" value="Helical domain of apoptotic protease-activating factors"/>
    <property type="match status" value="1"/>
</dbReference>
<dbReference type="Pfam" id="PF00931">
    <property type="entry name" value="NB-ARC"/>
    <property type="match status" value="1"/>
</dbReference>
<dbReference type="GO" id="GO:0051607">
    <property type="term" value="P:defense response to virus"/>
    <property type="evidence" value="ECO:0007669"/>
    <property type="project" value="UniProtKB-ARBA"/>
</dbReference>
<dbReference type="Gene3D" id="1.20.5.4130">
    <property type="match status" value="1"/>
</dbReference>
<dbReference type="Proteomes" id="UP000004994">
    <property type="component" value="Chromosome 8"/>
</dbReference>